<evidence type="ECO:0000313" key="2">
    <source>
        <dbReference type="EMBL" id="OHA85313.1"/>
    </source>
</evidence>
<proteinExistence type="predicted"/>
<name>A0A1G2SJR1_9BACT</name>
<reference evidence="2 3" key="1">
    <citation type="journal article" date="2016" name="Nat. Commun.">
        <title>Thousands of microbial genomes shed light on interconnected biogeochemical processes in an aquifer system.</title>
        <authorList>
            <person name="Anantharaman K."/>
            <person name="Brown C.T."/>
            <person name="Hug L.A."/>
            <person name="Sharon I."/>
            <person name="Castelle C.J."/>
            <person name="Probst A.J."/>
            <person name="Thomas B.C."/>
            <person name="Singh A."/>
            <person name="Wilkins M.J."/>
            <person name="Karaoz U."/>
            <person name="Brodie E.L."/>
            <person name="Williams K.H."/>
            <person name="Hubbard S.S."/>
            <person name="Banfield J.F."/>
        </authorList>
    </citation>
    <scope>NUCLEOTIDE SEQUENCE [LARGE SCALE GENOMIC DNA]</scope>
</reference>
<accession>A0A1G2SJR1</accession>
<dbReference type="Gene3D" id="3.90.70.10">
    <property type="entry name" value="Cysteine proteinases"/>
    <property type="match status" value="1"/>
</dbReference>
<dbReference type="STRING" id="1802730.A2591_04065"/>
<dbReference type="AlphaFoldDB" id="A0A1G2SJR1"/>
<feature type="domain" description="Peptidase C39-like" evidence="1">
    <location>
        <begin position="4"/>
        <end position="147"/>
    </location>
</feature>
<protein>
    <recommendedName>
        <fullName evidence="1">Peptidase C39-like domain-containing protein</fullName>
    </recommendedName>
</protein>
<organism evidence="2 3">
    <name type="scientific">Candidatus Yonathbacteria bacterium RIFOXYD1_FULL_52_36</name>
    <dbReference type="NCBI Taxonomy" id="1802730"/>
    <lineage>
        <taxon>Bacteria</taxon>
        <taxon>Candidatus Yonathiibacteriota</taxon>
    </lineage>
</organism>
<dbReference type="Proteomes" id="UP000178168">
    <property type="component" value="Unassembled WGS sequence"/>
</dbReference>
<evidence type="ECO:0000313" key="3">
    <source>
        <dbReference type="Proteomes" id="UP000178168"/>
    </source>
</evidence>
<dbReference type="Pfam" id="PF13529">
    <property type="entry name" value="Peptidase_C39_2"/>
    <property type="match status" value="1"/>
</dbReference>
<sequence length="178" mass="19709">MIWNVPYYSQRVNVTDADWQWRACGVACVAMVLAHRGTAISLDALIEEGRAIGAYRDTIGWVHDGLVKLAAQHGVALMRKEFKGEGENGAQLLDVGVNEIVAAVEEGRTVLVSAAKGFDDATKPHLVLVVGFEIEEGVVKGLYYHDPDAYTEKEGKGQFVTLDRFKRFWRKLAVFEAL</sequence>
<dbReference type="InterPro" id="IPR039564">
    <property type="entry name" value="Peptidase_C39-like"/>
</dbReference>
<evidence type="ECO:0000259" key="1">
    <source>
        <dbReference type="Pfam" id="PF13529"/>
    </source>
</evidence>
<dbReference type="EMBL" id="MHUZ01000026">
    <property type="protein sequence ID" value="OHA85313.1"/>
    <property type="molecule type" value="Genomic_DNA"/>
</dbReference>
<gene>
    <name evidence="2" type="ORF">A2591_04065</name>
</gene>
<comment type="caution">
    <text evidence="2">The sequence shown here is derived from an EMBL/GenBank/DDBJ whole genome shotgun (WGS) entry which is preliminary data.</text>
</comment>